<evidence type="ECO:0000313" key="3">
    <source>
        <dbReference type="Proteomes" id="UP000619265"/>
    </source>
</evidence>
<protein>
    <recommendedName>
        <fullName evidence="1">Reverse transcriptase Ty1/copia-type domain-containing protein</fullName>
    </recommendedName>
</protein>
<accession>A0A833Y6A7</accession>
<proteinExistence type="predicted"/>
<reference evidence="2" key="2">
    <citation type="submission" date="2020-03" db="EMBL/GenBank/DDBJ databases">
        <title>Walnut 2.0.</title>
        <authorList>
            <person name="Marrano A."/>
            <person name="Britton M."/>
            <person name="Zimin A.V."/>
            <person name="Zaini P.A."/>
            <person name="Workman R."/>
            <person name="Puiu D."/>
            <person name="Bianco L."/>
            <person name="Allen B.J."/>
            <person name="Troggio M."/>
            <person name="Leslie C.A."/>
            <person name="Timp W."/>
            <person name="Dendekar A."/>
            <person name="Salzberg S.L."/>
            <person name="Neale D.B."/>
        </authorList>
    </citation>
    <scope>NUCLEOTIDE SEQUENCE</scope>
    <source>
        <tissue evidence="2">Leaves</tissue>
    </source>
</reference>
<name>A0A833Y6A7_JUGRE</name>
<evidence type="ECO:0000259" key="1">
    <source>
        <dbReference type="Pfam" id="PF07727"/>
    </source>
</evidence>
<sequence>MDVKSAFLNGLLQEEVYVEQPKGFTNNLYLDHVYRLKKALYRLKQAPHAWYGRLTAYLLEHGFTRGQADRTLFIRKSGKNIDPTLYSSMIGSLLYITASRPDITFSVDVCVRSQANPKESHLTVVKRIVKYLNANVDYEIWYSKDTNFTLDGYSDVDWARNADDRKSNSGGCFYVGGNLVAWMSKK</sequence>
<dbReference type="Pfam" id="PF07727">
    <property type="entry name" value="RVT_2"/>
    <property type="match status" value="1"/>
</dbReference>
<dbReference type="Gramene" id="Jr02_18780_p1">
    <property type="protein sequence ID" value="cds.Jr02_18780_p1"/>
    <property type="gene ID" value="Jr02_18780"/>
</dbReference>
<evidence type="ECO:0000313" key="2">
    <source>
        <dbReference type="EMBL" id="KAF5478351.1"/>
    </source>
</evidence>
<dbReference type="PANTHER" id="PTHR11439">
    <property type="entry name" value="GAG-POL-RELATED RETROTRANSPOSON"/>
    <property type="match status" value="1"/>
</dbReference>
<organism evidence="2 3">
    <name type="scientific">Juglans regia</name>
    <name type="common">English walnut</name>
    <dbReference type="NCBI Taxonomy" id="51240"/>
    <lineage>
        <taxon>Eukaryota</taxon>
        <taxon>Viridiplantae</taxon>
        <taxon>Streptophyta</taxon>
        <taxon>Embryophyta</taxon>
        <taxon>Tracheophyta</taxon>
        <taxon>Spermatophyta</taxon>
        <taxon>Magnoliopsida</taxon>
        <taxon>eudicotyledons</taxon>
        <taxon>Gunneridae</taxon>
        <taxon>Pentapetalae</taxon>
        <taxon>rosids</taxon>
        <taxon>fabids</taxon>
        <taxon>Fagales</taxon>
        <taxon>Juglandaceae</taxon>
        <taxon>Juglans</taxon>
    </lineage>
</organism>
<reference evidence="2" key="1">
    <citation type="submission" date="2015-10" db="EMBL/GenBank/DDBJ databases">
        <authorList>
            <person name="Martinez-Garcia P.J."/>
            <person name="Crepeau M.W."/>
            <person name="Puiu D."/>
            <person name="Gonzalez-Ibeas D."/>
            <person name="Whalen J."/>
            <person name="Stevens K."/>
            <person name="Paul R."/>
            <person name="Butterfield T."/>
            <person name="Britton M."/>
            <person name="Reagan R."/>
            <person name="Chakraborty S."/>
            <person name="Walawage S.L."/>
            <person name="Vasquez-Gross H.A."/>
            <person name="Cardeno C."/>
            <person name="Famula R."/>
            <person name="Pratt K."/>
            <person name="Kuruganti S."/>
            <person name="Aradhya M.K."/>
            <person name="Leslie C.A."/>
            <person name="Dandekar A.M."/>
            <person name="Salzberg S.L."/>
            <person name="Wegrzyn J.L."/>
            <person name="Langley C.H."/>
            <person name="Neale D.B."/>
        </authorList>
    </citation>
    <scope>NUCLEOTIDE SEQUENCE</scope>
    <source>
        <tissue evidence="2">Leaves</tissue>
    </source>
</reference>
<dbReference type="EMBL" id="LIHL02000002">
    <property type="protein sequence ID" value="KAF5478351.1"/>
    <property type="molecule type" value="Genomic_DNA"/>
</dbReference>
<dbReference type="Proteomes" id="UP000619265">
    <property type="component" value="Unassembled WGS sequence"/>
</dbReference>
<comment type="caution">
    <text evidence="2">The sequence shown here is derived from an EMBL/GenBank/DDBJ whole genome shotgun (WGS) entry which is preliminary data.</text>
</comment>
<gene>
    <name evidence="2" type="ORF">F2P56_004916</name>
</gene>
<dbReference type="InterPro" id="IPR013103">
    <property type="entry name" value="RVT_2"/>
</dbReference>
<feature type="domain" description="Reverse transcriptase Ty1/copia-type" evidence="1">
    <location>
        <begin position="1"/>
        <end position="80"/>
    </location>
</feature>
<dbReference type="AlphaFoldDB" id="A0A833Y6A7"/>
<dbReference type="PANTHER" id="PTHR11439:SF486">
    <property type="entry name" value="RLK (RECEPTOR-LIKE KINASE) PROTEIN, PUTATIVE-RELATED"/>
    <property type="match status" value="1"/>
</dbReference>